<dbReference type="PANTHER" id="PTHR48079:SF6">
    <property type="entry name" value="NAD(P)-BINDING DOMAIN-CONTAINING PROTEIN-RELATED"/>
    <property type="match status" value="1"/>
</dbReference>
<dbReference type="SUPFAM" id="SSF51735">
    <property type="entry name" value="NAD(P)-binding Rossmann-fold domains"/>
    <property type="match status" value="1"/>
</dbReference>
<dbReference type="GO" id="GO:0045552">
    <property type="term" value="F:dihydroflavanol 4-reductase activity"/>
    <property type="evidence" value="ECO:0007669"/>
    <property type="project" value="UniProtKB-EC"/>
</dbReference>
<dbReference type="Proteomes" id="UP000238701">
    <property type="component" value="Unassembled WGS sequence"/>
</dbReference>
<dbReference type="InterPro" id="IPR036291">
    <property type="entry name" value="NAD(P)-bd_dom_sf"/>
</dbReference>
<organism evidence="2 3">
    <name type="scientific">Candidatus Sulfotelmatobacter kueseliae</name>
    <dbReference type="NCBI Taxonomy" id="2042962"/>
    <lineage>
        <taxon>Bacteria</taxon>
        <taxon>Pseudomonadati</taxon>
        <taxon>Acidobacteriota</taxon>
        <taxon>Terriglobia</taxon>
        <taxon>Terriglobales</taxon>
        <taxon>Candidatus Korobacteraceae</taxon>
        <taxon>Candidatus Sulfotelmatobacter</taxon>
    </lineage>
</organism>
<dbReference type="PANTHER" id="PTHR48079">
    <property type="entry name" value="PROTEIN YEEZ"/>
    <property type="match status" value="1"/>
</dbReference>
<dbReference type="OrthoDB" id="9807212at2"/>
<sequence length="333" mass="36238">MKVFVTGATGFLGSHVARVLADQGAELRLLVRPTSNLKNLEGLLSPGTKAETATGDLRDAASLEKAMSGCEAVFHVAADYRLWVRDPAEMYRLNVEGTRAILEAARKNGVRRVVHTSSVATIGFTDDGSSANEDSPVSLANMIGPYKRSKFMSEQIAMEAGRSGMDVVTVNPTTPVGEQDVKPTPTGRIVLDFLKRKFPAYVETGLNLVDVKECARGHIAAFERGRSGERYILGGENLTLKQTLDKLGEITGLPSPTVKLPYVVAFAAGVVDEAITGWLLNREPRATIDTVRIGRKMMFASSAKAERELGWKIVPVEDALRRAVEWFRTNGYV</sequence>
<dbReference type="EMBL" id="OMOD01000057">
    <property type="protein sequence ID" value="SPF36212.1"/>
    <property type="molecule type" value="Genomic_DNA"/>
</dbReference>
<keyword evidence="2" id="KW-0560">Oxidoreductase</keyword>
<evidence type="ECO:0000313" key="2">
    <source>
        <dbReference type="EMBL" id="SPF36212.1"/>
    </source>
</evidence>
<dbReference type="InterPro" id="IPR051783">
    <property type="entry name" value="NAD(P)-dependent_oxidoreduct"/>
</dbReference>
<evidence type="ECO:0000259" key="1">
    <source>
        <dbReference type="Pfam" id="PF01370"/>
    </source>
</evidence>
<evidence type="ECO:0000313" key="3">
    <source>
        <dbReference type="Proteomes" id="UP000238701"/>
    </source>
</evidence>
<proteinExistence type="predicted"/>
<dbReference type="GO" id="GO:0005737">
    <property type="term" value="C:cytoplasm"/>
    <property type="evidence" value="ECO:0007669"/>
    <property type="project" value="TreeGrafter"/>
</dbReference>
<protein>
    <submittedName>
        <fullName evidence="2">Putative dihydroflavonol-4-reductase</fullName>
        <ecNumber evidence="2">1.1.1.219</ecNumber>
    </submittedName>
</protein>
<dbReference type="CDD" id="cd05228">
    <property type="entry name" value="AR_FR_like_1_SDR_e"/>
    <property type="match status" value="1"/>
</dbReference>
<dbReference type="InterPro" id="IPR001509">
    <property type="entry name" value="Epimerase_deHydtase"/>
</dbReference>
<feature type="domain" description="NAD-dependent epimerase/dehydratase" evidence="1">
    <location>
        <begin position="3"/>
        <end position="234"/>
    </location>
</feature>
<gene>
    <name evidence="2" type="primary">dfrA</name>
    <name evidence="2" type="ORF">SBA1_150059</name>
</gene>
<dbReference type="EC" id="1.1.1.219" evidence="2"/>
<reference evidence="3" key="1">
    <citation type="submission" date="2018-02" db="EMBL/GenBank/DDBJ databases">
        <authorList>
            <person name="Hausmann B."/>
        </authorList>
    </citation>
    <scope>NUCLEOTIDE SEQUENCE [LARGE SCALE GENOMIC DNA]</scope>
    <source>
        <strain evidence="3">Peat soil MAG SbA1</strain>
    </source>
</reference>
<dbReference type="Gene3D" id="3.40.50.720">
    <property type="entry name" value="NAD(P)-binding Rossmann-like Domain"/>
    <property type="match status" value="1"/>
</dbReference>
<dbReference type="NCBIfam" id="TIGR03466">
    <property type="entry name" value="HpnA"/>
    <property type="match status" value="1"/>
</dbReference>
<dbReference type="InterPro" id="IPR017829">
    <property type="entry name" value="Hopanoid-assoc_sugar_epimerase"/>
</dbReference>
<name>A0A2U3K971_9BACT</name>
<dbReference type="GO" id="GO:0004029">
    <property type="term" value="F:aldehyde dehydrogenase (NAD+) activity"/>
    <property type="evidence" value="ECO:0007669"/>
    <property type="project" value="TreeGrafter"/>
</dbReference>
<dbReference type="AlphaFoldDB" id="A0A2U3K971"/>
<dbReference type="Pfam" id="PF01370">
    <property type="entry name" value="Epimerase"/>
    <property type="match status" value="1"/>
</dbReference>
<accession>A0A2U3K971</accession>